<dbReference type="Pfam" id="PF01541">
    <property type="entry name" value="GIY-YIG"/>
    <property type="match status" value="1"/>
</dbReference>
<gene>
    <name evidence="2" type="ORF">D0X99_08350</name>
</gene>
<dbReference type="OrthoDB" id="1495241at2"/>
<dbReference type="InterPro" id="IPR000305">
    <property type="entry name" value="GIY-YIG_endonuc"/>
</dbReference>
<proteinExistence type="predicted"/>
<organism evidence="2 3">
    <name type="scientific">Algoriphagus lacus</name>
    <dbReference type="NCBI Taxonomy" id="2056311"/>
    <lineage>
        <taxon>Bacteria</taxon>
        <taxon>Pseudomonadati</taxon>
        <taxon>Bacteroidota</taxon>
        <taxon>Cytophagia</taxon>
        <taxon>Cytophagales</taxon>
        <taxon>Cyclobacteriaceae</taxon>
        <taxon>Algoriphagus</taxon>
    </lineage>
</organism>
<dbReference type="RefSeq" id="WP_119477219.1">
    <property type="nucleotide sequence ID" value="NZ_QXML01000003.1"/>
</dbReference>
<dbReference type="AlphaFoldDB" id="A0A418PTF1"/>
<dbReference type="Proteomes" id="UP000283522">
    <property type="component" value="Unassembled WGS sequence"/>
</dbReference>
<accession>A0A418PTF1</accession>
<comment type="caution">
    <text evidence="2">The sequence shown here is derived from an EMBL/GenBank/DDBJ whole genome shotgun (WGS) entry which is preliminary data.</text>
</comment>
<feature type="domain" description="GIY-YIG" evidence="1">
    <location>
        <begin position="1"/>
        <end position="32"/>
    </location>
</feature>
<sequence length="32" mass="3881">MYFVNILFFTETNKYYVGSTDKVEARLRHHNS</sequence>
<dbReference type="Gene3D" id="3.40.1440.10">
    <property type="entry name" value="GIY-YIG endonuclease"/>
    <property type="match status" value="1"/>
</dbReference>
<evidence type="ECO:0000259" key="1">
    <source>
        <dbReference type="PROSITE" id="PS50164"/>
    </source>
</evidence>
<dbReference type="EMBL" id="QXML01000003">
    <property type="protein sequence ID" value="RIW16364.1"/>
    <property type="molecule type" value="Genomic_DNA"/>
</dbReference>
<keyword evidence="3" id="KW-1185">Reference proteome</keyword>
<protein>
    <recommendedName>
        <fullName evidence="1">GIY-YIG domain-containing protein</fullName>
    </recommendedName>
</protein>
<evidence type="ECO:0000313" key="3">
    <source>
        <dbReference type="Proteomes" id="UP000283522"/>
    </source>
</evidence>
<reference evidence="2 3" key="1">
    <citation type="submission" date="2018-09" db="EMBL/GenBank/DDBJ databases">
        <authorList>
            <person name="Wang X."/>
            <person name="Du Z."/>
        </authorList>
    </citation>
    <scope>NUCLEOTIDE SEQUENCE [LARGE SCALE GENOMIC DNA]</scope>
    <source>
        <strain evidence="2 3">N3</strain>
    </source>
</reference>
<dbReference type="InterPro" id="IPR035901">
    <property type="entry name" value="GIY-YIG_endonuc_sf"/>
</dbReference>
<evidence type="ECO:0000313" key="2">
    <source>
        <dbReference type="EMBL" id="RIW16364.1"/>
    </source>
</evidence>
<name>A0A418PTF1_9BACT</name>
<dbReference type="PROSITE" id="PS50164">
    <property type="entry name" value="GIY_YIG"/>
    <property type="match status" value="1"/>
</dbReference>